<feature type="transmembrane region" description="Helical" evidence="1">
    <location>
        <begin position="453"/>
        <end position="470"/>
    </location>
</feature>
<feature type="transmembrane region" description="Helical" evidence="1">
    <location>
        <begin position="58"/>
        <end position="80"/>
    </location>
</feature>
<geneLocation type="plasmid" evidence="3 4">
    <name>pFA3</name>
</geneLocation>
<dbReference type="SUPFAM" id="SSF55486">
    <property type="entry name" value="Metalloproteases ('zincins'), catalytic domain"/>
    <property type="match status" value="1"/>
</dbReference>
<feature type="transmembrane region" description="Helical" evidence="1">
    <location>
        <begin position="477"/>
        <end position="494"/>
    </location>
</feature>
<dbReference type="KEGG" id="fax:FUAX_44770"/>
<accession>A0AAU9DHK9</accession>
<dbReference type="RefSeq" id="WP_338395416.1">
    <property type="nucleotide sequence ID" value="NZ_AP025317.1"/>
</dbReference>
<dbReference type="Gene3D" id="1.10.390.10">
    <property type="entry name" value="Neutral Protease Domain 2"/>
    <property type="match status" value="1"/>
</dbReference>
<dbReference type="GO" id="GO:0016020">
    <property type="term" value="C:membrane"/>
    <property type="evidence" value="ECO:0007669"/>
    <property type="project" value="TreeGrafter"/>
</dbReference>
<feature type="transmembrane region" description="Helical" evidence="1">
    <location>
        <begin position="323"/>
        <end position="342"/>
    </location>
</feature>
<protein>
    <submittedName>
        <fullName evidence="3">Membrane protein</fullName>
    </submittedName>
</protein>
<feature type="transmembrane region" description="Helical" evidence="1">
    <location>
        <begin position="410"/>
        <end position="433"/>
    </location>
</feature>
<gene>
    <name evidence="3" type="ORF">FUAX_44770</name>
</gene>
<keyword evidence="3" id="KW-0614">Plasmid</keyword>
<dbReference type="GO" id="GO:0042277">
    <property type="term" value="F:peptide binding"/>
    <property type="evidence" value="ECO:0007669"/>
    <property type="project" value="TreeGrafter"/>
</dbReference>
<keyword evidence="1" id="KW-0472">Membrane</keyword>
<sequence>MFKEFFLRELKGGLKRPMVYIFLVVFGLLVGGAVSSDSVIIGGAVGNIHRNAPHIVTTYTAIMGIFGLLVAAAFFNNAALRDFNNQFHEIIFSTRLRKSDYFFGRFFGALILATIPMLGVFIGVWVGSWLAPLAGWMDPERMGPTNISAFINNYFLFVLPNTFIGGAIIFGLASKFRSTMISFVGAILLIVGYSVANSLMSDVDNETIAGLTDIFGISTYSITSKYFTPAEKNTLAPAFEGLLLWNRLLVMALGAVILGLSYSLFSFKEKQKKAKKKKKKETVVSKMEAILAKPRVTVSLSGASWTQFVSFFKINFLSIFKSTVFQILIVFALIMLIADLWGGYEYYGLQTFPITYMVIGSINSSVLLFLMITMVFFSGELVWRDRGVKINEVIDATPHTSFVSLIAKSVSLICVMICFYMVMSAFGVLYQLGNGFTNINFEQYFVNIFVDKLPTFTVWSFVLILIQVMLPNKYVGYFLSVVMMFVSEIILSILDIDTRMLDIASSPSLSYSDISGYGPGMASTIWFNIYWTLFGLFTLGVAGMLWSRGVAKSLGKRLRYAMSHLGDTNSKVAFASLALFVVAGVYVFYNTQVLNTYKTSDEEEQQSADFEKKYKKYENMPMLTFTDAKYELDLFPERRDVYVKASIRMRNKKNVAVDSMLFIMDDKWITEFEIPGAKEVYFDEEMNLKIFKLAKPVQPSETLDFVIKNKYITQGFENSSGNRRIDSNGTFLSNSSILPAYGYIDGYELSDKHTRKKYDLAPKDRMPKLEANCGEACQKNYLTNGQADLVNVETIISTSGDQTAIAPGSLLKKWEKDGRNYFHYKVDTPSQNFYSFISGRFEKLARKWNGIDIEVYYDKNHAYNVEMMADAVQRSLDYYIKNFGPYYHKQARIIEFPNFSSFAQAFPGTMPYSESMGFIIDLEDAEEKNNFVDAVIAHEMAHQWWAHQEISAKMQGGTFLTESLSEYSSLMVMKKELNDDIRMKEFLKYNFERYLKGRSREREKELPLYKVENQGYIHYGKGSLILYALQDYIGEDSVNVALKDFLEEYRYQEDPPYPTSLDLLRHLEPRVPDSLKYLVNDWFKEITLYDHRLKEATMEETADGKFIVEMEVESHKIKADSLGNEQRLPISDWVDVGLYADSDEKELIVQKRVKLDKEKTIIKLKANVKPAKAAVDPRRILIERIVKDNVKTVSSK</sequence>
<feature type="transmembrane region" description="Helical" evidence="1">
    <location>
        <begin position="248"/>
        <end position="267"/>
    </location>
</feature>
<dbReference type="PANTHER" id="PTHR11533:SF174">
    <property type="entry name" value="PUROMYCIN-SENSITIVE AMINOPEPTIDASE-RELATED"/>
    <property type="match status" value="1"/>
</dbReference>
<dbReference type="AlphaFoldDB" id="A0AAU9DHK9"/>
<name>A0AAU9DHK9_9BACT</name>
<dbReference type="GO" id="GO:0005615">
    <property type="term" value="C:extracellular space"/>
    <property type="evidence" value="ECO:0007669"/>
    <property type="project" value="TreeGrafter"/>
</dbReference>
<dbReference type="EMBL" id="AP025317">
    <property type="protein sequence ID" value="BDD12045.1"/>
    <property type="molecule type" value="Genomic_DNA"/>
</dbReference>
<feature type="transmembrane region" description="Helical" evidence="1">
    <location>
        <begin position="180"/>
        <end position="196"/>
    </location>
</feature>
<dbReference type="Proteomes" id="UP001348817">
    <property type="component" value="Plasmid pFA3"/>
</dbReference>
<dbReference type="InterPro" id="IPR014782">
    <property type="entry name" value="Peptidase_M1_dom"/>
</dbReference>
<keyword evidence="1" id="KW-0812">Transmembrane</keyword>
<evidence type="ECO:0000259" key="2">
    <source>
        <dbReference type="Pfam" id="PF01433"/>
    </source>
</evidence>
<reference evidence="3 4" key="1">
    <citation type="submission" date="2021-12" db="EMBL/GenBank/DDBJ databases">
        <title>Genome sequencing of bacteria with rrn-lacking chromosome and rrn-plasmid.</title>
        <authorList>
            <person name="Anda M."/>
            <person name="Iwasaki W."/>
        </authorList>
    </citation>
    <scope>NUCLEOTIDE SEQUENCE [LARGE SCALE GENOMIC DNA]</scope>
    <source>
        <strain evidence="3 4">DSM 100852</strain>
        <plasmid evidence="3 4">pFA3</plasmid>
    </source>
</reference>
<feature type="transmembrane region" description="Helical" evidence="1">
    <location>
        <begin position="151"/>
        <end position="173"/>
    </location>
</feature>
<evidence type="ECO:0000313" key="4">
    <source>
        <dbReference type="Proteomes" id="UP001348817"/>
    </source>
</evidence>
<feature type="transmembrane region" description="Helical" evidence="1">
    <location>
        <begin position="572"/>
        <end position="589"/>
    </location>
</feature>
<feature type="transmembrane region" description="Helical" evidence="1">
    <location>
        <begin position="354"/>
        <end position="377"/>
    </location>
</feature>
<dbReference type="Pfam" id="PF01433">
    <property type="entry name" value="Peptidase_M1"/>
    <property type="match status" value="1"/>
</dbReference>
<dbReference type="GO" id="GO:0008270">
    <property type="term" value="F:zinc ion binding"/>
    <property type="evidence" value="ECO:0007669"/>
    <property type="project" value="InterPro"/>
</dbReference>
<keyword evidence="1" id="KW-1133">Transmembrane helix</keyword>
<dbReference type="InterPro" id="IPR050344">
    <property type="entry name" value="Peptidase_M1_aminopeptidases"/>
</dbReference>
<feature type="domain" description="Peptidase M1 membrane alanine aminopeptidase" evidence="2">
    <location>
        <begin position="870"/>
        <end position="1082"/>
    </location>
</feature>
<dbReference type="GO" id="GO:0005737">
    <property type="term" value="C:cytoplasm"/>
    <property type="evidence" value="ECO:0007669"/>
    <property type="project" value="TreeGrafter"/>
</dbReference>
<organism evidence="3 4">
    <name type="scientific">Fulvitalea axinellae</name>
    <dbReference type="NCBI Taxonomy" id="1182444"/>
    <lineage>
        <taxon>Bacteria</taxon>
        <taxon>Pseudomonadati</taxon>
        <taxon>Bacteroidota</taxon>
        <taxon>Cytophagia</taxon>
        <taxon>Cytophagales</taxon>
        <taxon>Persicobacteraceae</taxon>
        <taxon>Fulvitalea</taxon>
    </lineage>
</organism>
<dbReference type="InterPro" id="IPR027268">
    <property type="entry name" value="Peptidase_M4/M1_CTD_sf"/>
</dbReference>
<feature type="transmembrane region" description="Helical" evidence="1">
    <location>
        <begin position="101"/>
        <end position="131"/>
    </location>
</feature>
<keyword evidence="4" id="KW-1185">Reference proteome</keyword>
<dbReference type="GO" id="GO:0070006">
    <property type="term" value="F:metalloaminopeptidase activity"/>
    <property type="evidence" value="ECO:0007669"/>
    <property type="project" value="TreeGrafter"/>
</dbReference>
<feature type="transmembrane region" description="Helical" evidence="1">
    <location>
        <begin position="20"/>
        <end position="46"/>
    </location>
</feature>
<feature type="transmembrane region" description="Helical" evidence="1">
    <location>
        <begin position="529"/>
        <end position="551"/>
    </location>
</feature>
<dbReference type="GO" id="GO:0043171">
    <property type="term" value="P:peptide catabolic process"/>
    <property type="evidence" value="ECO:0007669"/>
    <property type="project" value="TreeGrafter"/>
</dbReference>
<evidence type="ECO:0000313" key="3">
    <source>
        <dbReference type="EMBL" id="BDD12045.1"/>
    </source>
</evidence>
<proteinExistence type="predicted"/>
<evidence type="ECO:0000256" key="1">
    <source>
        <dbReference type="SAM" id="Phobius"/>
    </source>
</evidence>
<dbReference type="PANTHER" id="PTHR11533">
    <property type="entry name" value="PROTEASE M1 ZINC METALLOPROTEASE"/>
    <property type="match status" value="1"/>
</dbReference>